<organism evidence="7 8">
    <name type="scientific">Mya arenaria</name>
    <name type="common">Soft-shell clam</name>
    <dbReference type="NCBI Taxonomy" id="6604"/>
    <lineage>
        <taxon>Eukaryota</taxon>
        <taxon>Metazoa</taxon>
        <taxon>Spiralia</taxon>
        <taxon>Lophotrochozoa</taxon>
        <taxon>Mollusca</taxon>
        <taxon>Bivalvia</taxon>
        <taxon>Autobranchia</taxon>
        <taxon>Heteroconchia</taxon>
        <taxon>Euheterodonta</taxon>
        <taxon>Imparidentia</taxon>
        <taxon>Neoheterodontei</taxon>
        <taxon>Myida</taxon>
        <taxon>Myoidea</taxon>
        <taxon>Myidae</taxon>
        <taxon>Mya</taxon>
    </lineage>
</organism>
<dbReference type="InterPro" id="IPR012292">
    <property type="entry name" value="Globin/Proto"/>
</dbReference>
<evidence type="ECO:0000256" key="1">
    <source>
        <dbReference type="ARBA" id="ARBA00022448"/>
    </source>
</evidence>
<keyword evidence="2 5" id="KW-0349">Heme</keyword>
<name>A0ABY7FKZ3_MYAAR</name>
<evidence type="ECO:0000256" key="3">
    <source>
        <dbReference type="ARBA" id="ARBA00022723"/>
    </source>
</evidence>
<proteinExistence type="inferred from homology"/>
<evidence type="ECO:0000259" key="6">
    <source>
        <dbReference type="Pfam" id="PF00042"/>
    </source>
</evidence>
<accession>A0ABY7FKZ3</accession>
<keyword evidence="3" id="KW-0479">Metal-binding</keyword>
<evidence type="ECO:0000256" key="4">
    <source>
        <dbReference type="ARBA" id="ARBA00023004"/>
    </source>
</evidence>
<dbReference type="EMBL" id="CP111023">
    <property type="protein sequence ID" value="WAR21849.1"/>
    <property type="molecule type" value="Genomic_DNA"/>
</dbReference>
<dbReference type="CDD" id="cd01040">
    <property type="entry name" value="Mb-like"/>
    <property type="match status" value="1"/>
</dbReference>
<comment type="similarity">
    <text evidence="5">Belongs to the globin family.</text>
</comment>
<keyword evidence="1 5" id="KW-0813">Transport</keyword>
<keyword evidence="4" id="KW-0408">Iron</keyword>
<protein>
    <recommendedName>
        <fullName evidence="6">Globin domain-containing protein</fullName>
    </recommendedName>
</protein>
<dbReference type="InterPro" id="IPR000971">
    <property type="entry name" value="Globin"/>
</dbReference>
<keyword evidence="5" id="KW-0561">Oxygen transport</keyword>
<evidence type="ECO:0000313" key="7">
    <source>
        <dbReference type="EMBL" id="WAR21849.1"/>
    </source>
</evidence>
<dbReference type="Proteomes" id="UP001164746">
    <property type="component" value="Chromosome 12"/>
</dbReference>
<evidence type="ECO:0000256" key="2">
    <source>
        <dbReference type="ARBA" id="ARBA00022617"/>
    </source>
</evidence>
<feature type="domain" description="Globin" evidence="6">
    <location>
        <begin position="3"/>
        <end position="78"/>
    </location>
</feature>
<evidence type="ECO:0000313" key="8">
    <source>
        <dbReference type="Proteomes" id="UP001164746"/>
    </source>
</evidence>
<dbReference type="Gene3D" id="1.10.490.10">
    <property type="entry name" value="Globins"/>
    <property type="match status" value="1"/>
</dbReference>
<evidence type="ECO:0000256" key="5">
    <source>
        <dbReference type="RuleBase" id="RU000356"/>
    </source>
</evidence>
<keyword evidence="8" id="KW-1185">Reference proteome</keyword>
<sequence>MQVFLRSFEKHPKIKELIKAENARQSELARNVVVKGYASRFMSGIGTAVDNLDDLDNTLAQLLLTLDSKHKCRTTGVTCSSVDISDNSLIPRSLRDFPFNASHELETTEQIDRLTKYDLRERIDCLANYDLREKTARRLTNYGHKEQISRLTYYDLRSRSPE</sequence>
<dbReference type="SUPFAM" id="SSF46458">
    <property type="entry name" value="Globin-like"/>
    <property type="match status" value="1"/>
</dbReference>
<dbReference type="InterPro" id="IPR044399">
    <property type="entry name" value="Mb-like_M"/>
</dbReference>
<reference evidence="7" key="1">
    <citation type="submission" date="2022-11" db="EMBL/GenBank/DDBJ databases">
        <title>Centuries of genome instability and evolution in soft-shell clam transmissible cancer (bioRxiv).</title>
        <authorList>
            <person name="Hart S.F.M."/>
            <person name="Yonemitsu M.A."/>
            <person name="Giersch R.M."/>
            <person name="Beal B.F."/>
            <person name="Arriagada G."/>
            <person name="Davis B.W."/>
            <person name="Ostrander E.A."/>
            <person name="Goff S.P."/>
            <person name="Metzger M.J."/>
        </authorList>
    </citation>
    <scope>NUCLEOTIDE SEQUENCE</scope>
    <source>
        <strain evidence="7">MELC-2E11</strain>
        <tissue evidence="7">Siphon/mantle</tissue>
    </source>
</reference>
<dbReference type="Pfam" id="PF00042">
    <property type="entry name" value="Globin"/>
    <property type="match status" value="1"/>
</dbReference>
<gene>
    <name evidence="7" type="ORF">MAR_015823</name>
</gene>
<dbReference type="InterPro" id="IPR009050">
    <property type="entry name" value="Globin-like_sf"/>
</dbReference>